<dbReference type="NCBIfam" id="TIGR03141">
    <property type="entry name" value="cytochro_ccmD"/>
    <property type="match status" value="1"/>
</dbReference>
<keyword evidence="15" id="KW-1185">Reference proteome</keyword>
<dbReference type="OrthoDB" id="9815607at2"/>
<comment type="subcellular location">
    <subcellularLocation>
        <location evidence="2 12">Cell inner membrane</location>
        <topology evidence="2 12">Single-pass membrane protein</topology>
    </subcellularLocation>
</comment>
<dbReference type="Pfam" id="PF04995">
    <property type="entry name" value="CcmD"/>
    <property type="match status" value="1"/>
</dbReference>
<evidence type="ECO:0000256" key="13">
    <source>
        <dbReference type="SAM" id="Coils"/>
    </source>
</evidence>
<dbReference type="RefSeq" id="WP_042802850.1">
    <property type="nucleotide sequence ID" value="NZ_AVSP01000010.1"/>
</dbReference>
<reference evidence="14 15" key="1">
    <citation type="journal article" date="2014" name="Genome Announc.">
        <title>Genome Sequence of a Presumptive Mannheimia haemolytica Strain with an A1/A6-Cross-Reactive Serotype from a White-Tailed Deer (Odocoileus virginianus).</title>
        <authorList>
            <person name="Lawrence P.K."/>
            <person name="Bey R.F."/>
            <person name="Wiener B."/>
            <person name="Kittichotirat W."/>
            <person name="Bumgarner R.E."/>
        </authorList>
    </citation>
    <scope>NUCLEOTIDE SEQUENCE [LARGE SCALE GENOMIC DNA]</scope>
    <source>
        <strain evidence="14 15">PKL10</strain>
    </source>
</reference>
<dbReference type="PANTHER" id="PTHR37531:SF1">
    <property type="entry name" value="HEME EXPORTER PROTEIN D"/>
    <property type="match status" value="1"/>
</dbReference>
<comment type="similarity">
    <text evidence="3 12">Belongs to the CcmD/CycX/HelD family.</text>
</comment>
<protein>
    <recommendedName>
        <fullName evidence="4 12">Heme exporter protein D</fullName>
    </recommendedName>
</protein>
<keyword evidence="7 12" id="KW-0997">Cell inner membrane</keyword>
<dbReference type="EMBL" id="JANJ01000004">
    <property type="protein sequence ID" value="EXI62368.1"/>
    <property type="molecule type" value="Genomic_DNA"/>
</dbReference>
<accession>A0A011LYQ3</accession>
<evidence type="ECO:0000256" key="9">
    <source>
        <dbReference type="ARBA" id="ARBA00022748"/>
    </source>
</evidence>
<dbReference type="InterPro" id="IPR007078">
    <property type="entry name" value="Haem_export_protD_CcmD"/>
</dbReference>
<name>A0A011LYQ3_9PAST</name>
<dbReference type="GO" id="GO:0015886">
    <property type="term" value="P:heme transport"/>
    <property type="evidence" value="ECO:0007669"/>
    <property type="project" value="InterPro"/>
</dbReference>
<evidence type="ECO:0000256" key="11">
    <source>
        <dbReference type="ARBA" id="ARBA00023136"/>
    </source>
</evidence>
<gene>
    <name evidence="14" type="ORF">AK33_06550</name>
</gene>
<keyword evidence="11 12" id="KW-0472">Membrane</keyword>
<dbReference type="STRING" id="1122190.GCA_000621105_01783"/>
<dbReference type="GO" id="GO:1903607">
    <property type="term" value="P:cytochrome c biosynthetic process"/>
    <property type="evidence" value="ECO:0007669"/>
    <property type="project" value="TreeGrafter"/>
</dbReference>
<comment type="function">
    <text evidence="1 12">Required for the export of heme to the periplasm for the biogenesis of c-type cytochromes.</text>
</comment>
<keyword evidence="10 12" id="KW-1133">Transmembrane helix</keyword>
<organism evidence="14 15">
    <name type="scientific">Mannheimia granulomatis</name>
    <dbReference type="NCBI Taxonomy" id="85402"/>
    <lineage>
        <taxon>Bacteria</taxon>
        <taxon>Pseudomonadati</taxon>
        <taxon>Pseudomonadota</taxon>
        <taxon>Gammaproteobacteria</taxon>
        <taxon>Pasteurellales</taxon>
        <taxon>Pasteurellaceae</taxon>
        <taxon>Mannheimia</taxon>
    </lineage>
</organism>
<comment type="caution">
    <text evidence="14">The sequence shown here is derived from an EMBL/GenBank/DDBJ whole genome shotgun (WGS) entry which is preliminary data.</text>
</comment>
<dbReference type="PATRIC" id="fig|1450449.3.peg.1283"/>
<sequence>MIFQFESISDFFAMGGYGFYVWLSYGVSFIAMGGLICLSRREYKAILAQVKKELAREERAGKHFESQAVKKQ</sequence>
<evidence type="ECO:0000313" key="15">
    <source>
        <dbReference type="Proteomes" id="UP000054123"/>
    </source>
</evidence>
<evidence type="ECO:0000256" key="2">
    <source>
        <dbReference type="ARBA" id="ARBA00004377"/>
    </source>
</evidence>
<dbReference type="Proteomes" id="UP000054123">
    <property type="component" value="Unassembled WGS sequence"/>
</dbReference>
<feature type="transmembrane region" description="Helical" evidence="12">
    <location>
        <begin position="19"/>
        <end position="38"/>
    </location>
</feature>
<dbReference type="AlphaFoldDB" id="A0A011LYQ3"/>
<evidence type="ECO:0000256" key="6">
    <source>
        <dbReference type="ARBA" id="ARBA00022475"/>
    </source>
</evidence>
<dbReference type="GO" id="GO:0017004">
    <property type="term" value="P:cytochrome complex assembly"/>
    <property type="evidence" value="ECO:0007669"/>
    <property type="project" value="UniProtKB-KW"/>
</dbReference>
<evidence type="ECO:0000256" key="5">
    <source>
        <dbReference type="ARBA" id="ARBA00022448"/>
    </source>
</evidence>
<keyword evidence="5 12" id="KW-0813">Transport</keyword>
<keyword evidence="9 12" id="KW-0201">Cytochrome c-type biogenesis</keyword>
<evidence type="ECO:0000313" key="14">
    <source>
        <dbReference type="EMBL" id="EXI62368.1"/>
    </source>
</evidence>
<proteinExistence type="inferred from homology"/>
<evidence type="ECO:0000256" key="3">
    <source>
        <dbReference type="ARBA" id="ARBA00008741"/>
    </source>
</evidence>
<keyword evidence="13" id="KW-0175">Coiled coil</keyword>
<dbReference type="PANTHER" id="PTHR37531">
    <property type="entry name" value="HEME EXPORTER PROTEIN D"/>
    <property type="match status" value="1"/>
</dbReference>
<feature type="coiled-coil region" evidence="13">
    <location>
        <begin position="40"/>
        <end position="67"/>
    </location>
</feature>
<evidence type="ECO:0000256" key="10">
    <source>
        <dbReference type="ARBA" id="ARBA00022989"/>
    </source>
</evidence>
<evidence type="ECO:0000256" key="1">
    <source>
        <dbReference type="ARBA" id="ARBA00002442"/>
    </source>
</evidence>
<dbReference type="GO" id="GO:0005886">
    <property type="term" value="C:plasma membrane"/>
    <property type="evidence" value="ECO:0007669"/>
    <property type="project" value="UniProtKB-SubCell"/>
</dbReference>
<evidence type="ECO:0000256" key="4">
    <source>
        <dbReference type="ARBA" id="ARBA00016461"/>
    </source>
</evidence>
<dbReference type="InterPro" id="IPR052075">
    <property type="entry name" value="Heme_exporter_D"/>
</dbReference>
<evidence type="ECO:0000256" key="8">
    <source>
        <dbReference type="ARBA" id="ARBA00022692"/>
    </source>
</evidence>
<keyword evidence="6 12" id="KW-1003">Cell membrane</keyword>
<evidence type="ECO:0000256" key="12">
    <source>
        <dbReference type="RuleBase" id="RU363101"/>
    </source>
</evidence>
<evidence type="ECO:0000256" key="7">
    <source>
        <dbReference type="ARBA" id="ARBA00022519"/>
    </source>
</evidence>
<keyword evidence="8 12" id="KW-0812">Transmembrane</keyword>